<gene>
    <name evidence="1" type="ORF">O6H91_21G068000</name>
</gene>
<evidence type="ECO:0000313" key="1">
    <source>
        <dbReference type="EMBL" id="KAJ7518414.1"/>
    </source>
</evidence>
<proteinExistence type="predicted"/>
<protein>
    <submittedName>
        <fullName evidence="1">Uncharacterized protein</fullName>
    </submittedName>
</protein>
<organism evidence="1 2">
    <name type="scientific">Diphasiastrum complanatum</name>
    <name type="common">Issler's clubmoss</name>
    <name type="synonym">Lycopodium complanatum</name>
    <dbReference type="NCBI Taxonomy" id="34168"/>
    <lineage>
        <taxon>Eukaryota</taxon>
        <taxon>Viridiplantae</taxon>
        <taxon>Streptophyta</taxon>
        <taxon>Embryophyta</taxon>
        <taxon>Tracheophyta</taxon>
        <taxon>Lycopodiopsida</taxon>
        <taxon>Lycopodiales</taxon>
        <taxon>Lycopodiaceae</taxon>
        <taxon>Lycopodioideae</taxon>
        <taxon>Diphasiastrum</taxon>
    </lineage>
</organism>
<keyword evidence="2" id="KW-1185">Reference proteome</keyword>
<comment type="caution">
    <text evidence="1">The sequence shown here is derived from an EMBL/GenBank/DDBJ whole genome shotgun (WGS) entry which is preliminary data.</text>
</comment>
<sequence>MLQSDAWLFLHEKPSVFQASLVDAHGDHLDLLRVAQLPRGLFPTAVFETAIGSNGQDSESTRVAKMLGGGGGGDRFRVVSQSQRALYAAGSLHARDDFLKPPLDIHQVEALTRGIDPSGLAGSVSCQQKLVTS</sequence>
<reference evidence="2" key="1">
    <citation type="journal article" date="2024" name="Proc. Natl. Acad. Sci. U.S.A.">
        <title>Extraordinary preservation of gene collinearity over three hundred million years revealed in homosporous lycophytes.</title>
        <authorList>
            <person name="Li C."/>
            <person name="Wickell D."/>
            <person name="Kuo L.Y."/>
            <person name="Chen X."/>
            <person name="Nie B."/>
            <person name="Liao X."/>
            <person name="Peng D."/>
            <person name="Ji J."/>
            <person name="Jenkins J."/>
            <person name="Williams M."/>
            <person name="Shu S."/>
            <person name="Plott C."/>
            <person name="Barry K."/>
            <person name="Rajasekar S."/>
            <person name="Grimwood J."/>
            <person name="Han X."/>
            <person name="Sun S."/>
            <person name="Hou Z."/>
            <person name="He W."/>
            <person name="Dai G."/>
            <person name="Sun C."/>
            <person name="Schmutz J."/>
            <person name="Leebens-Mack J.H."/>
            <person name="Li F.W."/>
            <person name="Wang L."/>
        </authorList>
    </citation>
    <scope>NUCLEOTIDE SEQUENCE [LARGE SCALE GENOMIC DNA]</scope>
    <source>
        <strain evidence="2">cv. PW_Plant_1</strain>
    </source>
</reference>
<dbReference type="EMBL" id="CM055112">
    <property type="protein sequence ID" value="KAJ7518414.1"/>
    <property type="molecule type" value="Genomic_DNA"/>
</dbReference>
<name>A0ACC2ALH3_DIPCM</name>
<evidence type="ECO:0000313" key="2">
    <source>
        <dbReference type="Proteomes" id="UP001162992"/>
    </source>
</evidence>
<accession>A0ACC2ALH3</accession>
<dbReference type="Proteomes" id="UP001162992">
    <property type="component" value="Chromosome 21"/>
</dbReference>